<dbReference type="Proteomes" id="UP001165080">
    <property type="component" value="Unassembled WGS sequence"/>
</dbReference>
<keyword evidence="3" id="KW-1185">Reference proteome</keyword>
<organism evidence="2 3">
    <name type="scientific">Pleodorina starrii</name>
    <dbReference type="NCBI Taxonomy" id="330485"/>
    <lineage>
        <taxon>Eukaryota</taxon>
        <taxon>Viridiplantae</taxon>
        <taxon>Chlorophyta</taxon>
        <taxon>core chlorophytes</taxon>
        <taxon>Chlorophyceae</taxon>
        <taxon>CS clade</taxon>
        <taxon>Chlamydomonadales</taxon>
        <taxon>Volvocaceae</taxon>
        <taxon>Pleodorina</taxon>
    </lineage>
</organism>
<feature type="region of interest" description="Disordered" evidence="1">
    <location>
        <begin position="181"/>
        <end position="204"/>
    </location>
</feature>
<dbReference type="AlphaFoldDB" id="A0A9W6F1C1"/>
<evidence type="ECO:0000313" key="3">
    <source>
        <dbReference type="Proteomes" id="UP001165080"/>
    </source>
</evidence>
<feature type="compositionally biased region" description="Basic residues" evidence="1">
    <location>
        <begin position="193"/>
        <end position="204"/>
    </location>
</feature>
<evidence type="ECO:0000313" key="2">
    <source>
        <dbReference type="EMBL" id="GLC52737.1"/>
    </source>
</evidence>
<sequence>MSGRIVAATATAAAGAHVAAETHVNNAAVRENAAAATRVHSAAAAATRADAAAGVAPMATDTDEVLKLNVPPPKLNIPIEGKLNVRAAADATRVFVRDVKKFFPLVKGGHIDEVRCLFLGSALDGLAKRYHDEWTLAQTSVVYLWRKENNRCLACGAKTHGVSACSNPAWLRRKAENDAAAAAAGGSGDGKAKGKRGHNRGKGN</sequence>
<proteinExistence type="predicted"/>
<name>A0A9W6F1C1_9CHLO</name>
<comment type="caution">
    <text evidence="2">The sequence shown here is derived from an EMBL/GenBank/DDBJ whole genome shotgun (WGS) entry which is preliminary data.</text>
</comment>
<dbReference type="EMBL" id="BRXU01000006">
    <property type="protein sequence ID" value="GLC52737.1"/>
    <property type="molecule type" value="Genomic_DNA"/>
</dbReference>
<gene>
    <name evidence="2" type="primary">PLESTB001054</name>
    <name evidence="2" type="ORF">PLESTB_000662500</name>
</gene>
<evidence type="ECO:0000256" key="1">
    <source>
        <dbReference type="SAM" id="MobiDB-lite"/>
    </source>
</evidence>
<protein>
    <submittedName>
        <fullName evidence="2">Uncharacterized protein</fullName>
    </submittedName>
</protein>
<reference evidence="2 3" key="1">
    <citation type="journal article" date="2023" name="Commun. Biol.">
        <title>Reorganization of the ancestral sex-determining regions during the evolution of trioecy in Pleodorina starrii.</title>
        <authorList>
            <person name="Takahashi K."/>
            <person name="Suzuki S."/>
            <person name="Kawai-Toyooka H."/>
            <person name="Yamamoto K."/>
            <person name="Hamaji T."/>
            <person name="Ootsuki R."/>
            <person name="Yamaguchi H."/>
            <person name="Kawachi M."/>
            <person name="Higashiyama T."/>
            <person name="Nozaki H."/>
        </authorList>
    </citation>
    <scope>NUCLEOTIDE SEQUENCE [LARGE SCALE GENOMIC DNA]</scope>
    <source>
        <strain evidence="2 3">NIES-4479</strain>
    </source>
</reference>
<accession>A0A9W6F1C1</accession>